<dbReference type="PANTHER" id="PTHR33744:SF1">
    <property type="entry name" value="DNA-BINDING TRANSCRIPTIONAL ACTIVATOR ADER"/>
    <property type="match status" value="1"/>
</dbReference>
<evidence type="ECO:0000313" key="3">
    <source>
        <dbReference type="EMBL" id="RBP16072.1"/>
    </source>
</evidence>
<dbReference type="Gene3D" id="3.30.450.40">
    <property type="match status" value="1"/>
</dbReference>
<dbReference type="Pfam" id="PF13556">
    <property type="entry name" value="HTH_30"/>
    <property type="match status" value="1"/>
</dbReference>
<protein>
    <submittedName>
        <fullName evidence="3">GAF domain-containing protein</fullName>
    </submittedName>
</protein>
<organism evidence="3 4">
    <name type="scientific">Roseiarcus fermentans</name>
    <dbReference type="NCBI Taxonomy" id="1473586"/>
    <lineage>
        <taxon>Bacteria</taxon>
        <taxon>Pseudomonadati</taxon>
        <taxon>Pseudomonadota</taxon>
        <taxon>Alphaproteobacteria</taxon>
        <taxon>Hyphomicrobiales</taxon>
        <taxon>Roseiarcaceae</taxon>
        <taxon>Roseiarcus</taxon>
    </lineage>
</organism>
<dbReference type="InterPro" id="IPR025736">
    <property type="entry name" value="PucR_C-HTH_dom"/>
</dbReference>
<dbReference type="InterPro" id="IPR051448">
    <property type="entry name" value="CdaR-like_regulators"/>
</dbReference>
<keyword evidence="4" id="KW-1185">Reference proteome</keyword>
<dbReference type="EMBL" id="QNRK01000006">
    <property type="protein sequence ID" value="RBP16072.1"/>
    <property type="molecule type" value="Genomic_DNA"/>
</dbReference>
<proteinExistence type="inferred from homology"/>
<evidence type="ECO:0000256" key="1">
    <source>
        <dbReference type="ARBA" id="ARBA00006754"/>
    </source>
</evidence>
<dbReference type="InterPro" id="IPR042070">
    <property type="entry name" value="PucR_C-HTH_sf"/>
</dbReference>
<comment type="similarity">
    <text evidence="1">Belongs to the CdaR family.</text>
</comment>
<dbReference type="InterPro" id="IPR041522">
    <property type="entry name" value="CdaR_GGDEF"/>
</dbReference>
<dbReference type="SMART" id="SM00065">
    <property type="entry name" value="GAF"/>
    <property type="match status" value="1"/>
</dbReference>
<dbReference type="Proteomes" id="UP000253529">
    <property type="component" value="Unassembled WGS sequence"/>
</dbReference>
<dbReference type="InterPro" id="IPR029016">
    <property type="entry name" value="GAF-like_dom_sf"/>
</dbReference>
<dbReference type="InterPro" id="IPR003018">
    <property type="entry name" value="GAF"/>
</dbReference>
<dbReference type="PANTHER" id="PTHR33744">
    <property type="entry name" value="CARBOHYDRATE DIACID REGULATOR"/>
    <property type="match status" value="1"/>
</dbReference>
<dbReference type="SUPFAM" id="SSF55781">
    <property type="entry name" value="GAF domain-like"/>
    <property type="match status" value="1"/>
</dbReference>
<evidence type="ECO:0000259" key="2">
    <source>
        <dbReference type="SMART" id="SM00065"/>
    </source>
</evidence>
<dbReference type="Gene3D" id="1.10.10.2840">
    <property type="entry name" value="PucR C-terminal helix-turn-helix domain"/>
    <property type="match status" value="1"/>
</dbReference>
<dbReference type="AlphaFoldDB" id="A0A366FN59"/>
<reference evidence="3 4" key="1">
    <citation type="submission" date="2018-06" db="EMBL/GenBank/DDBJ databases">
        <title>Genomic Encyclopedia of Type Strains, Phase IV (KMG-IV): sequencing the most valuable type-strain genomes for metagenomic binning, comparative biology and taxonomic classification.</title>
        <authorList>
            <person name="Goeker M."/>
        </authorList>
    </citation>
    <scope>NUCLEOTIDE SEQUENCE [LARGE SCALE GENOMIC DNA]</scope>
    <source>
        <strain evidence="3 4">DSM 24875</strain>
    </source>
</reference>
<dbReference type="Pfam" id="PF13185">
    <property type="entry name" value="GAF_2"/>
    <property type="match status" value="1"/>
</dbReference>
<gene>
    <name evidence="3" type="ORF">DFR50_10633</name>
</gene>
<feature type="domain" description="GAF" evidence="2">
    <location>
        <begin position="173"/>
        <end position="320"/>
    </location>
</feature>
<accession>A0A366FN59</accession>
<sequence length="742" mass="80987">MAAPASAPFRSAFESSPANIGHTLQDVIASLARAADQGQDALFSEARILFRTALGAADTRILTRSAGMWREWNRIEAEDGLDENVAVLVDRLQPRDAPVRSGRFLVAPVRGSSVAVVIEIGEAAEAPASDLQCLCHVLYLALGSCESGQGNPDKLEAIRVFQRVANQILKSGDLNDVFTQITHEAKVRLSADICGVMLKEDDWLVMQRCVGNLASATASLRMRSGQGVAGRVLETGKPCAIEDYIHSEIISRDFFSLARAERVKSALAVPLLSQNEVIGALEVWRRRPSRFTPQHTAELATLANLASLAIENVRLAQARESAARRLELAHKELQARYDVIRMSADLQEGLTSLLLAGASAPEIAERASLHLSRPVLLLDRRLDVEACGPRDFEFEPLLRDTRTEISKAGAEARAILCGAAALRFYCQRIVAGAEFLGWAVVFGGEDPGGSVQLALGEICVTVALHRMKERAAARALSDRLSSLLWDMVEAPEDLRRAALQRARDCGVDLSGDICVMVCSFQESPRRNGARPPDRGVPASWRQMVGEFAMRLPSSNRDVKLSTLRGDELILVAAMRGGAQPRELAEAICKDLDRAMPGVITCVGVSRSLKSPDLIPSACKDAQAALTVTRQANQNRVLAIEDIGVAGLLLSMRDGADLRQFAIEKMRGLFNESARQREALLDTLRIYFASNCSQSATAKRLRLHQKTIAYRLEKIEKITGLDLNLHESRMLLDLAVRMNDLLA</sequence>
<name>A0A366FN59_9HYPH</name>
<comment type="caution">
    <text evidence="3">The sequence shown here is derived from an EMBL/GenBank/DDBJ whole genome shotgun (WGS) entry which is preliminary data.</text>
</comment>
<evidence type="ECO:0000313" key="4">
    <source>
        <dbReference type="Proteomes" id="UP000253529"/>
    </source>
</evidence>
<dbReference type="Pfam" id="PF17853">
    <property type="entry name" value="GGDEF_2"/>
    <property type="match status" value="1"/>
</dbReference>